<dbReference type="Proteomes" id="UP000631114">
    <property type="component" value="Unassembled WGS sequence"/>
</dbReference>
<dbReference type="OrthoDB" id="440755at2759"/>
<keyword evidence="8" id="KW-1185">Reference proteome</keyword>
<organism evidence="7 8">
    <name type="scientific">Coptis chinensis</name>
    <dbReference type="NCBI Taxonomy" id="261450"/>
    <lineage>
        <taxon>Eukaryota</taxon>
        <taxon>Viridiplantae</taxon>
        <taxon>Streptophyta</taxon>
        <taxon>Embryophyta</taxon>
        <taxon>Tracheophyta</taxon>
        <taxon>Spermatophyta</taxon>
        <taxon>Magnoliopsida</taxon>
        <taxon>Ranunculales</taxon>
        <taxon>Ranunculaceae</taxon>
        <taxon>Coptidoideae</taxon>
        <taxon>Coptis</taxon>
    </lineage>
</organism>
<evidence type="ECO:0000256" key="5">
    <source>
        <dbReference type="ARBA" id="ARBA00023136"/>
    </source>
</evidence>
<accession>A0A835HQ34</accession>
<dbReference type="AlphaFoldDB" id="A0A835HQ34"/>
<name>A0A835HQ34_9MAGN</name>
<protein>
    <submittedName>
        <fullName evidence="7">Uncharacterized protein</fullName>
    </submittedName>
</protein>
<feature type="transmembrane region" description="Helical" evidence="6">
    <location>
        <begin position="133"/>
        <end position="156"/>
    </location>
</feature>
<gene>
    <name evidence="7" type="ORF">IFM89_015033</name>
</gene>
<dbReference type="InterPro" id="IPR044770">
    <property type="entry name" value="MFS_spinster-like"/>
</dbReference>
<sequence length="165" mass="18423">MHENTTQKVEVSYGNGEVVHEPSDNGEVSNVEVEVVEAPVHSDGFRVKKCDLAGRQICVGKEFAFSQMKMSTYVLLVFYALDRSFASILASFAPPVVGILSQRLYGYKLVPRASSQTVEIETDRENAASLAKALYTAITIPMTICCFIYSFLYCTYPRDRARARM</sequence>
<dbReference type="PANTHER" id="PTHR23505">
    <property type="entry name" value="SPINSTER"/>
    <property type="match status" value="1"/>
</dbReference>
<proteinExistence type="predicted"/>
<keyword evidence="3 6" id="KW-0812">Transmembrane</keyword>
<evidence type="ECO:0000313" key="7">
    <source>
        <dbReference type="EMBL" id="KAF9601048.1"/>
    </source>
</evidence>
<comment type="caution">
    <text evidence="7">The sequence shown here is derived from an EMBL/GenBank/DDBJ whole genome shotgun (WGS) entry which is preliminary data.</text>
</comment>
<keyword evidence="5 6" id="KW-0472">Membrane</keyword>
<evidence type="ECO:0000256" key="3">
    <source>
        <dbReference type="ARBA" id="ARBA00022692"/>
    </source>
</evidence>
<evidence type="ECO:0000256" key="1">
    <source>
        <dbReference type="ARBA" id="ARBA00004141"/>
    </source>
</evidence>
<evidence type="ECO:0000256" key="4">
    <source>
        <dbReference type="ARBA" id="ARBA00022989"/>
    </source>
</evidence>
<reference evidence="7 8" key="1">
    <citation type="submission" date="2020-10" db="EMBL/GenBank/DDBJ databases">
        <title>The Coptis chinensis genome and diversification of protoberbering-type alkaloids.</title>
        <authorList>
            <person name="Wang B."/>
            <person name="Shu S."/>
            <person name="Song C."/>
            <person name="Liu Y."/>
        </authorList>
    </citation>
    <scope>NUCLEOTIDE SEQUENCE [LARGE SCALE GENOMIC DNA]</scope>
    <source>
        <strain evidence="7">HL-2020</strain>
        <tissue evidence="7">Leaf</tissue>
    </source>
</reference>
<feature type="transmembrane region" description="Helical" evidence="6">
    <location>
        <begin position="73"/>
        <end position="93"/>
    </location>
</feature>
<evidence type="ECO:0000256" key="2">
    <source>
        <dbReference type="ARBA" id="ARBA00022448"/>
    </source>
</evidence>
<comment type="subcellular location">
    <subcellularLocation>
        <location evidence="1">Membrane</location>
        <topology evidence="1">Multi-pass membrane protein</topology>
    </subcellularLocation>
</comment>
<dbReference type="GO" id="GO:0016020">
    <property type="term" value="C:membrane"/>
    <property type="evidence" value="ECO:0007669"/>
    <property type="project" value="UniProtKB-SubCell"/>
</dbReference>
<keyword evidence="4 6" id="KW-1133">Transmembrane helix</keyword>
<keyword evidence="2" id="KW-0813">Transport</keyword>
<evidence type="ECO:0000313" key="8">
    <source>
        <dbReference type="Proteomes" id="UP000631114"/>
    </source>
</evidence>
<evidence type="ECO:0000256" key="6">
    <source>
        <dbReference type="SAM" id="Phobius"/>
    </source>
</evidence>
<dbReference type="PANTHER" id="PTHR23505:SF52">
    <property type="entry name" value="MAJOR FACILITATOR SUPERFAMILY PROTEIN"/>
    <property type="match status" value="1"/>
</dbReference>
<dbReference type="EMBL" id="JADFTS010000006">
    <property type="protein sequence ID" value="KAF9601048.1"/>
    <property type="molecule type" value="Genomic_DNA"/>
</dbReference>